<dbReference type="InterPro" id="IPR001810">
    <property type="entry name" value="F-box_dom"/>
</dbReference>
<feature type="non-terminal residue" evidence="2">
    <location>
        <position position="227"/>
    </location>
</feature>
<dbReference type="PROSITE" id="PS50181">
    <property type="entry name" value="FBOX"/>
    <property type="match status" value="1"/>
</dbReference>
<keyword evidence="3" id="KW-1185">Reference proteome</keyword>
<dbReference type="Proteomes" id="UP001328107">
    <property type="component" value="Unassembled WGS sequence"/>
</dbReference>
<name>A0AAN4YZI4_9BILA</name>
<dbReference type="EMBL" id="BTRK01000001">
    <property type="protein sequence ID" value="GMR31268.1"/>
    <property type="molecule type" value="Genomic_DNA"/>
</dbReference>
<protein>
    <recommendedName>
        <fullName evidence="1">F-box domain-containing protein</fullName>
    </recommendedName>
</protein>
<gene>
    <name evidence="2" type="ORF">PMAYCL1PPCAC_01463</name>
</gene>
<dbReference type="CDD" id="cd09917">
    <property type="entry name" value="F-box_SF"/>
    <property type="match status" value="1"/>
</dbReference>
<evidence type="ECO:0000313" key="3">
    <source>
        <dbReference type="Proteomes" id="UP001328107"/>
    </source>
</evidence>
<feature type="domain" description="F-box" evidence="1">
    <location>
        <begin position="1"/>
        <end position="56"/>
    </location>
</feature>
<proteinExistence type="predicted"/>
<organism evidence="2 3">
    <name type="scientific">Pristionchus mayeri</name>
    <dbReference type="NCBI Taxonomy" id="1317129"/>
    <lineage>
        <taxon>Eukaryota</taxon>
        <taxon>Metazoa</taxon>
        <taxon>Ecdysozoa</taxon>
        <taxon>Nematoda</taxon>
        <taxon>Chromadorea</taxon>
        <taxon>Rhabditida</taxon>
        <taxon>Rhabditina</taxon>
        <taxon>Diplogasteromorpha</taxon>
        <taxon>Diplogasteroidea</taxon>
        <taxon>Neodiplogasteridae</taxon>
        <taxon>Pristionchus</taxon>
    </lineage>
</organism>
<evidence type="ECO:0000259" key="1">
    <source>
        <dbReference type="PROSITE" id="PS50181"/>
    </source>
</evidence>
<comment type="caution">
    <text evidence="2">The sequence shown here is derived from an EMBL/GenBank/DDBJ whole genome shotgun (WGS) entry which is preliminary data.</text>
</comment>
<dbReference type="Pfam" id="PF00646">
    <property type="entry name" value="F-box"/>
    <property type="match status" value="1"/>
</dbReference>
<sequence>FLRLPNELLTKILALLPPKDRLKARVNKRLNEIEAQSKFHVKEFRIVEIPDMFRRLAFRSPQDFYFSDQNPYSCACLRRLFSNTSIESLTVTLEAEGKLGQGSLIDKVRDLIKEFKNIGNLTIQFEFFVYIMDESFFLSFVQSCDELTLLGVNQIAVEAIHTVYKIIEGSAKCRRFKCDLLMGAYYLFLSRIGIEVRGRYFYSNRDDIEVLVMVRNGRNCCSIFVGN</sequence>
<dbReference type="InterPro" id="IPR036047">
    <property type="entry name" value="F-box-like_dom_sf"/>
</dbReference>
<feature type="non-terminal residue" evidence="2">
    <location>
        <position position="1"/>
    </location>
</feature>
<dbReference type="AlphaFoldDB" id="A0AAN4YZI4"/>
<reference evidence="3" key="1">
    <citation type="submission" date="2022-10" db="EMBL/GenBank/DDBJ databases">
        <title>Genome assembly of Pristionchus species.</title>
        <authorList>
            <person name="Yoshida K."/>
            <person name="Sommer R.J."/>
        </authorList>
    </citation>
    <scope>NUCLEOTIDE SEQUENCE [LARGE SCALE GENOMIC DNA]</scope>
    <source>
        <strain evidence="3">RS5460</strain>
    </source>
</reference>
<evidence type="ECO:0000313" key="2">
    <source>
        <dbReference type="EMBL" id="GMR31268.1"/>
    </source>
</evidence>
<dbReference type="SMART" id="SM00256">
    <property type="entry name" value="FBOX"/>
    <property type="match status" value="1"/>
</dbReference>
<accession>A0AAN4YZI4</accession>
<dbReference type="SUPFAM" id="SSF81383">
    <property type="entry name" value="F-box domain"/>
    <property type="match status" value="1"/>
</dbReference>